<keyword evidence="6" id="KW-1003">Cell membrane</keyword>
<evidence type="ECO:0000256" key="8">
    <source>
        <dbReference type="ARBA" id="ARBA00022692"/>
    </source>
</evidence>
<feature type="transmembrane region" description="Helical" evidence="12">
    <location>
        <begin position="45"/>
        <end position="64"/>
    </location>
</feature>
<dbReference type="PANTHER" id="PTHR30070">
    <property type="entry name" value="HEME EXPORTER PROTEIN B"/>
    <property type="match status" value="1"/>
</dbReference>
<dbReference type="EMBL" id="CP009506">
    <property type="protein sequence ID" value="AKB28817.1"/>
    <property type="molecule type" value="Genomic_DNA"/>
</dbReference>
<evidence type="ECO:0000313" key="13">
    <source>
        <dbReference type="EMBL" id="AKB28817.1"/>
    </source>
</evidence>
<feature type="transmembrane region" description="Helical" evidence="12">
    <location>
        <begin position="76"/>
        <end position="93"/>
    </location>
</feature>
<evidence type="ECO:0000256" key="7">
    <source>
        <dbReference type="ARBA" id="ARBA00022519"/>
    </source>
</evidence>
<comment type="similarity">
    <text evidence="3">Belongs to the CcmB/CycW/HelB family.</text>
</comment>
<sequence length="249" mass="27399">MKSGLNLFKKIGLTDYIEKRSFKMIRSFYIAAKDLKAEFRTKQMLNSMFIYSLLVLVVFSISFGDFLGDSSKVEKLAPGVLWIAFTFAGMLGLSRTFVMETENGCLEALMLCPVDRGAIYTGKILSNLAIVFLMEAVTLPFFIILFNYSLGTGTLLLLLLILFLGTFGFIAVGTLLSALTLGTRTRELLLPVILLPVLLPVLIPAVEATAGVLAGNSIGDLLPELRLLAVYDLVFFVISHLVFEYVVSD</sequence>
<evidence type="ECO:0000256" key="11">
    <source>
        <dbReference type="ARBA" id="ARBA00023136"/>
    </source>
</evidence>
<evidence type="ECO:0000256" key="12">
    <source>
        <dbReference type="SAM" id="Phobius"/>
    </source>
</evidence>
<evidence type="ECO:0000256" key="1">
    <source>
        <dbReference type="ARBA" id="ARBA00002442"/>
    </source>
</evidence>
<proteinExistence type="inferred from homology"/>
<feature type="transmembrane region" description="Helical" evidence="12">
    <location>
        <begin position="226"/>
        <end position="247"/>
    </location>
</feature>
<dbReference type="InterPro" id="IPR003544">
    <property type="entry name" value="Cyt_c_biogenesis_CcmB"/>
</dbReference>
<dbReference type="PIRSF" id="PIRSF002764">
    <property type="entry name" value="CcmB"/>
    <property type="match status" value="1"/>
</dbReference>
<reference evidence="13 14" key="1">
    <citation type="submission" date="2014-07" db="EMBL/GenBank/DDBJ databases">
        <title>Methanogenic archaea and the global carbon cycle.</title>
        <authorList>
            <person name="Henriksen J.R."/>
            <person name="Luke J."/>
            <person name="Reinhart S."/>
            <person name="Benedict M.N."/>
            <person name="Youngblut N.D."/>
            <person name="Metcalf M.E."/>
            <person name="Whitaker R.J."/>
            <person name="Metcalf W.W."/>
        </authorList>
    </citation>
    <scope>NUCLEOTIDE SEQUENCE [LARGE SCALE GENOMIC DNA]</scope>
    <source>
        <strain evidence="13 14">T4/M</strain>
    </source>
</reference>
<dbReference type="GO" id="GO:0017004">
    <property type="term" value="P:cytochrome complex assembly"/>
    <property type="evidence" value="ECO:0007669"/>
    <property type="project" value="UniProtKB-KW"/>
</dbReference>
<dbReference type="GO" id="GO:0005886">
    <property type="term" value="C:plasma membrane"/>
    <property type="evidence" value="ECO:0007669"/>
    <property type="project" value="UniProtKB-SubCell"/>
</dbReference>
<dbReference type="Pfam" id="PF03379">
    <property type="entry name" value="CcmB"/>
    <property type="match status" value="1"/>
</dbReference>
<comment type="function">
    <text evidence="1">Required for the export of heme to the periplasm for the biogenesis of c-type cytochromes.</text>
</comment>
<feature type="transmembrane region" description="Helical" evidence="12">
    <location>
        <begin position="154"/>
        <end position="176"/>
    </location>
</feature>
<keyword evidence="10 12" id="KW-1133">Transmembrane helix</keyword>
<dbReference type="AlphaFoldDB" id="A0A0E3P582"/>
<evidence type="ECO:0000256" key="5">
    <source>
        <dbReference type="ARBA" id="ARBA00022448"/>
    </source>
</evidence>
<keyword evidence="9" id="KW-0201">Cytochrome c-type biogenesis</keyword>
<evidence type="ECO:0000256" key="2">
    <source>
        <dbReference type="ARBA" id="ARBA00004429"/>
    </source>
</evidence>
<evidence type="ECO:0000256" key="9">
    <source>
        <dbReference type="ARBA" id="ARBA00022748"/>
    </source>
</evidence>
<dbReference type="PANTHER" id="PTHR30070:SF1">
    <property type="entry name" value="CYTOCHROME C BIOGENESIS B-RELATED"/>
    <property type="match status" value="1"/>
</dbReference>
<evidence type="ECO:0000256" key="10">
    <source>
        <dbReference type="ARBA" id="ARBA00022989"/>
    </source>
</evidence>
<dbReference type="KEGG" id="msw:MSSIT_2098"/>
<dbReference type="GO" id="GO:0015232">
    <property type="term" value="F:heme transmembrane transporter activity"/>
    <property type="evidence" value="ECO:0007669"/>
    <property type="project" value="InterPro"/>
</dbReference>
<accession>A0A0E3P582</accession>
<dbReference type="PATRIC" id="fig|1434120.4.peg.2714"/>
<dbReference type="GO" id="GO:1903607">
    <property type="term" value="P:cytochrome c biosynthetic process"/>
    <property type="evidence" value="ECO:0007669"/>
    <property type="project" value="TreeGrafter"/>
</dbReference>
<dbReference type="Proteomes" id="UP000033111">
    <property type="component" value="Chromosome"/>
</dbReference>
<dbReference type="HOGENOM" id="CLU_079069_0_0_2"/>
<feature type="transmembrane region" description="Helical" evidence="12">
    <location>
        <begin position="188"/>
        <end position="206"/>
    </location>
</feature>
<comment type="subcellular location">
    <subcellularLocation>
        <location evidence="2">Cell inner membrane</location>
        <topology evidence="2">Multi-pass membrane protein</topology>
    </subcellularLocation>
</comment>
<keyword evidence="14" id="KW-1185">Reference proteome</keyword>
<keyword evidence="7" id="KW-0997">Cell inner membrane</keyword>
<evidence type="ECO:0000256" key="4">
    <source>
        <dbReference type="ARBA" id="ARBA00016452"/>
    </source>
</evidence>
<keyword evidence="8 12" id="KW-0812">Transmembrane</keyword>
<evidence type="ECO:0000313" key="14">
    <source>
        <dbReference type="Proteomes" id="UP000033111"/>
    </source>
</evidence>
<name>A0A0E3P582_9EURY</name>
<feature type="transmembrane region" description="Helical" evidence="12">
    <location>
        <begin position="124"/>
        <end position="148"/>
    </location>
</feature>
<dbReference type="InterPro" id="IPR026031">
    <property type="entry name" value="Cyt_c_CcmB_bac"/>
</dbReference>
<keyword evidence="5" id="KW-0813">Transport</keyword>
<evidence type="ECO:0000256" key="3">
    <source>
        <dbReference type="ARBA" id="ARBA00010544"/>
    </source>
</evidence>
<evidence type="ECO:0000256" key="6">
    <source>
        <dbReference type="ARBA" id="ARBA00022475"/>
    </source>
</evidence>
<gene>
    <name evidence="13" type="ORF">MSSIT_2098</name>
</gene>
<keyword evidence="11 12" id="KW-0472">Membrane</keyword>
<organism evidence="13 14">
    <name type="scientific">Methanosarcina siciliae T4/M</name>
    <dbReference type="NCBI Taxonomy" id="1434120"/>
    <lineage>
        <taxon>Archaea</taxon>
        <taxon>Methanobacteriati</taxon>
        <taxon>Methanobacteriota</taxon>
        <taxon>Stenosarchaea group</taxon>
        <taxon>Methanomicrobia</taxon>
        <taxon>Methanosarcinales</taxon>
        <taxon>Methanosarcinaceae</taxon>
        <taxon>Methanosarcina</taxon>
    </lineage>
</organism>
<protein>
    <recommendedName>
        <fullName evidence="4">Heme exporter protein B</fullName>
    </recommendedName>
</protein>